<reference evidence="2" key="1">
    <citation type="submission" date="2025-08" db="UniProtKB">
        <authorList>
            <consortium name="RefSeq"/>
        </authorList>
    </citation>
    <scope>IDENTIFICATION</scope>
</reference>
<dbReference type="CTD" id="26206"/>
<evidence type="ECO:0000313" key="2">
    <source>
        <dbReference type="RefSeq" id="XP_028274181.1"/>
    </source>
</evidence>
<dbReference type="PANTHER" id="PTHR15510:SF5">
    <property type="entry name" value="SPERM-ASSOCIATED ANTIGEN 8"/>
    <property type="match status" value="1"/>
</dbReference>
<dbReference type="RefSeq" id="XP_028274181.1">
    <property type="nucleotide sequence ID" value="XM_028418380.1"/>
</dbReference>
<protein>
    <submittedName>
        <fullName evidence="2">Sperm-associated antigen 8</fullName>
    </submittedName>
</protein>
<gene>
    <name evidence="2" type="primary">spag8</name>
</gene>
<dbReference type="OrthoDB" id="2120499at2759"/>
<dbReference type="InterPro" id="IPR026124">
    <property type="entry name" value="Sperm-assoc_Ag8"/>
</dbReference>
<dbReference type="GeneID" id="114443989"/>
<dbReference type="Pfam" id="PF22584">
    <property type="entry name" value="CFAP143"/>
    <property type="match status" value="1"/>
</dbReference>
<dbReference type="GO" id="GO:0005634">
    <property type="term" value="C:nucleus"/>
    <property type="evidence" value="ECO:0007669"/>
    <property type="project" value="TreeGrafter"/>
</dbReference>
<accession>A0A6P7JE11</accession>
<evidence type="ECO:0000313" key="1">
    <source>
        <dbReference type="Proteomes" id="UP000515145"/>
    </source>
</evidence>
<organism evidence="1 2">
    <name type="scientific">Parambassis ranga</name>
    <name type="common">Indian glassy fish</name>
    <dbReference type="NCBI Taxonomy" id="210632"/>
    <lineage>
        <taxon>Eukaryota</taxon>
        <taxon>Metazoa</taxon>
        <taxon>Chordata</taxon>
        <taxon>Craniata</taxon>
        <taxon>Vertebrata</taxon>
        <taxon>Euteleostomi</taxon>
        <taxon>Actinopterygii</taxon>
        <taxon>Neopterygii</taxon>
        <taxon>Teleostei</taxon>
        <taxon>Neoteleostei</taxon>
        <taxon>Acanthomorphata</taxon>
        <taxon>Ovalentaria</taxon>
        <taxon>Ambassidae</taxon>
        <taxon>Parambassis</taxon>
    </lineage>
</organism>
<dbReference type="AlphaFoldDB" id="A0A6P7JE11"/>
<dbReference type="GO" id="GO:0008017">
    <property type="term" value="F:microtubule binding"/>
    <property type="evidence" value="ECO:0007669"/>
    <property type="project" value="InterPro"/>
</dbReference>
<sequence>MTEHPAEAENTVTRRLVRNWDEKEERKKHIQKHGHKGILTVDEDSKMETTTTARVDFAPPKDLGVRLRGIRSQLLEKQLAQTISEKIKAERNPPTPETDYNTTTQTDFGIKGFVPLRPQTTQIHDYRTDQAMTYWREMYKRIQGVTPVKNLNAPFRKSCLFSTPITERLDEIELPPDDDDDEAALRYQLM</sequence>
<dbReference type="GO" id="GO:0045944">
    <property type="term" value="P:positive regulation of transcription by RNA polymerase II"/>
    <property type="evidence" value="ECO:0007669"/>
    <property type="project" value="TreeGrafter"/>
</dbReference>
<dbReference type="GO" id="GO:0005737">
    <property type="term" value="C:cytoplasm"/>
    <property type="evidence" value="ECO:0007669"/>
    <property type="project" value="TreeGrafter"/>
</dbReference>
<dbReference type="Proteomes" id="UP000515145">
    <property type="component" value="Chromosome 12"/>
</dbReference>
<keyword evidence="1" id="KW-1185">Reference proteome</keyword>
<dbReference type="InParanoid" id="A0A6P7JE11"/>
<name>A0A6P7JE11_9TELE</name>
<dbReference type="FunCoup" id="A0A6P7JE11">
    <property type="interactions" value="1"/>
</dbReference>
<proteinExistence type="predicted"/>
<dbReference type="PANTHER" id="PTHR15510">
    <property type="entry name" value="SPERM-ASSOCIATED ANTIGEN 8"/>
    <property type="match status" value="1"/>
</dbReference>